<dbReference type="GO" id="GO:0005879">
    <property type="term" value="C:axonemal microtubule"/>
    <property type="evidence" value="ECO:0007669"/>
    <property type="project" value="InterPro"/>
</dbReference>
<evidence type="ECO:0000256" key="1">
    <source>
        <dbReference type="ARBA" id="ARBA00004430"/>
    </source>
</evidence>
<sequence length="145" mass="16918">CKCNSGNFKTMDSENQNIQTQSVMEDQRVQTCNVYRTDPDLPHRFNNPDCFHGYSQKTNHPLYRTSNQMYGSKRPTVHDIQTQFKVTSRRFSEAMLQSGMYRDHGFNTSVEKTRVMVSTATQENRSSLHHLYHYGNRSNDQDGNK</sequence>
<dbReference type="PANTHER" id="PTHR20899:SF1">
    <property type="entry name" value="PIERCER OF MICROTUBULE WALL 1 PROTEIN"/>
    <property type="match status" value="1"/>
</dbReference>
<comment type="similarity">
    <text evidence="5">Belongs to the PIERCE1 family.</text>
</comment>
<organism evidence="6 7">
    <name type="scientific">Seriola lalandi dorsalis</name>
    <dbReference type="NCBI Taxonomy" id="1841481"/>
    <lineage>
        <taxon>Eukaryota</taxon>
        <taxon>Metazoa</taxon>
        <taxon>Chordata</taxon>
        <taxon>Craniata</taxon>
        <taxon>Vertebrata</taxon>
        <taxon>Euteleostomi</taxon>
        <taxon>Actinopterygii</taxon>
        <taxon>Neopterygii</taxon>
        <taxon>Teleostei</taxon>
        <taxon>Neoteleostei</taxon>
        <taxon>Acanthomorphata</taxon>
        <taxon>Carangaria</taxon>
        <taxon>Carangiformes</taxon>
        <taxon>Carangidae</taxon>
        <taxon>Seriola</taxon>
    </lineage>
</organism>
<dbReference type="GeneTree" id="ENSGT00940000154745"/>
<evidence type="ECO:0000256" key="3">
    <source>
        <dbReference type="ARBA" id="ARBA00023212"/>
    </source>
</evidence>
<evidence type="ECO:0000313" key="6">
    <source>
        <dbReference type="Ensembl" id="ENSSLDP00000007792.1"/>
    </source>
</evidence>
<keyword evidence="4" id="KW-0966">Cell projection</keyword>
<protein>
    <submittedName>
        <fullName evidence="6">Uncharacterized protein</fullName>
    </submittedName>
</protein>
<dbReference type="Pfam" id="PF14892">
    <property type="entry name" value="PIRC1_2"/>
    <property type="match status" value="1"/>
</dbReference>
<dbReference type="Ensembl" id="ENSSLDT00000008044.1">
    <property type="protein sequence ID" value="ENSSLDP00000007792.1"/>
    <property type="gene ID" value="ENSSLDG00000006180.1"/>
</dbReference>
<dbReference type="AlphaFoldDB" id="A0A3B4WXK3"/>
<dbReference type="GO" id="GO:0035082">
    <property type="term" value="P:axoneme assembly"/>
    <property type="evidence" value="ECO:0007669"/>
    <property type="project" value="InterPro"/>
</dbReference>
<comment type="subcellular location">
    <subcellularLocation>
        <location evidence="1">Cytoplasm</location>
        <location evidence="1">Cytoskeleton</location>
        <location evidence="1">Cilium axoneme</location>
    </subcellularLocation>
</comment>
<dbReference type="InterPro" id="IPR026507">
    <property type="entry name" value="PIRC1/2"/>
</dbReference>
<keyword evidence="7" id="KW-1185">Reference proteome</keyword>
<accession>A0A3B4WXK3</accession>
<evidence type="ECO:0000256" key="4">
    <source>
        <dbReference type="ARBA" id="ARBA00023273"/>
    </source>
</evidence>
<evidence type="ECO:0000313" key="7">
    <source>
        <dbReference type="Proteomes" id="UP000261360"/>
    </source>
</evidence>
<evidence type="ECO:0000256" key="2">
    <source>
        <dbReference type="ARBA" id="ARBA00022490"/>
    </source>
</evidence>
<keyword evidence="2" id="KW-0963">Cytoplasm</keyword>
<reference evidence="6" key="2">
    <citation type="submission" date="2025-09" db="UniProtKB">
        <authorList>
            <consortium name="Ensembl"/>
        </authorList>
    </citation>
    <scope>IDENTIFICATION</scope>
</reference>
<evidence type="ECO:0000256" key="5">
    <source>
        <dbReference type="ARBA" id="ARBA00038014"/>
    </source>
</evidence>
<dbReference type="STRING" id="1841481.ENSSLDP00000007792"/>
<keyword evidence="3" id="KW-0206">Cytoskeleton</keyword>
<dbReference type="PANTHER" id="PTHR20899">
    <property type="entry name" value="PIERCE HOMOLOG"/>
    <property type="match status" value="1"/>
</dbReference>
<name>A0A3B4WXK3_SERLL</name>
<dbReference type="Proteomes" id="UP000261360">
    <property type="component" value="Unplaced"/>
</dbReference>
<reference evidence="6" key="1">
    <citation type="submission" date="2025-08" db="UniProtKB">
        <authorList>
            <consortium name="Ensembl"/>
        </authorList>
    </citation>
    <scope>IDENTIFICATION</scope>
</reference>
<proteinExistence type="inferred from homology"/>